<dbReference type="InterPro" id="IPR016162">
    <property type="entry name" value="Ald_DH_N"/>
</dbReference>
<dbReference type="Pfam" id="PF00171">
    <property type="entry name" value="Aldedh"/>
    <property type="match status" value="1"/>
</dbReference>
<feature type="region of interest" description="Disordered" evidence="2">
    <location>
        <begin position="1"/>
        <end position="23"/>
    </location>
</feature>
<dbReference type="SUPFAM" id="SSF53720">
    <property type="entry name" value="ALDH-like"/>
    <property type="match status" value="1"/>
</dbReference>
<feature type="compositionally biased region" description="Polar residues" evidence="2">
    <location>
        <begin position="1"/>
        <end position="10"/>
    </location>
</feature>
<evidence type="ECO:0000256" key="2">
    <source>
        <dbReference type="SAM" id="MobiDB-lite"/>
    </source>
</evidence>
<dbReference type="AlphaFoldDB" id="A0A6S6UEI3"/>
<organism evidence="4">
    <name type="scientific">uncultured Thiotrichaceae bacterium</name>
    <dbReference type="NCBI Taxonomy" id="298394"/>
    <lineage>
        <taxon>Bacteria</taxon>
        <taxon>Pseudomonadati</taxon>
        <taxon>Pseudomonadota</taxon>
        <taxon>Gammaproteobacteria</taxon>
        <taxon>Thiotrichales</taxon>
        <taxon>Thiotrichaceae</taxon>
        <taxon>environmental samples</taxon>
    </lineage>
</organism>
<protein>
    <submittedName>
        <fullName evidence="4">Aldehyde dehydrogenase (NAD+)</fullName>
    </submittedName>
</protein>
<dbReference type="InterPro" id="IPR016161">
    <property type="entry name" value="Ald_DH/histidinol_DH"/>
</dbReference>
<name>A0A6S6UEI3_9GAMM</name>
<evidence type="ECO:0000259" key="3">
    <source>
        <dbReference type="Pfam" id="PF00171"/>
    </source>
</evidence>
<dbReference type="GO" id="GO:0016491">
    <property type="term" value="F:oxidoreductase activity"/>
    <property type="evidence" value="ECO:0007669"/>
    <property type="project" value="UniProtKB-KW"/>
</dbReference>
<dbReference type="Gene3D" id="3.40.605.10">
    <property type="entry name" value="Aldehyde Dehydrogenase, Chain A, domain 1"/>
    <property type="match status" value="1"/>
</dbReference>
<sequence length="46" mass="4859">MVEMNGQSRAAGSPFGGYKQSGNGREGGVWGLEDFLEVKAISGWTP</sequence>
<reference evidence="4" key="1">
    <citation type="submission" date="2020-01" db="EMBL/GenBank/DDBJ databases">
        <authorList>
            <person name="Meier V. D."/>
            <person name="Meier V D."/>
        </authorList>
    </citation>
    <scope>NUCLEOTIDE SEQUENCE</scope>
    <source>
        <strain evidence="4">HLG_WM_MAG_09</strain>
    </source>
</reference>
<dbReference type="EMBL" id="CACVAT010000572">
    <property type="protein sequence ID" value="CAA6830288.1"/>
    <property type="molecule type" value="Genomic_DNA"/>
</dbReference>
<proteinExistence type="predicted"/>
<feature type="domain" description="Aldehyde dehydrogenase" evidence="3">
    <location>
        <begin position="1"/>
        <end position="41"/>
    </location>
</feature>
<evidence type="ECO:0000313" key="4">
    <source>
        <dbReference type="EMBL" id="CAA6830288.1"/>
    </source>
</evidence>
<keyword evidence="1" id="KW-0560">Oxidoreductase</keyword>
<gene>
    <name evidence="4" type="ORF">HELGO_WM59796</name>
</gene>
<accession>A0A6S6UEI3</accession>
<dbReference type="InterPro" id="IPR015590">
    <property type="entry name" value="Aldehyde_DH_dom"/>
</dbReference>
<evidence type="ECO:0000256" key="1">
    <source>
        <dbReference type="ARBA" id="ARBA00023002"/>
    </source>
</evidence>